<dbReference type="AlphaFoldDB" id="A0A2M7AY29"/>
<feature type="transmembrane region" description="Helical" evidence="1">
    <location>
        <begin position="61"/>
        <end position="83"/>
    </location>
</feature>
<proteinExistence type="predicted"/>
<dbReference type="Pfam" id="PF18915">
    <property type="entry name" value="DUF5667"/>
    <property type="match status" value="1"/>
</dbReference>
<reference evidence="4" key="1">
    <citation type="submission" date="2017-09" db="EMBL/GenBank/DDBJ databases">
        <title>Depth-based differentiation of microbial function through sediment-hosted aquifers and enrichment of novel symbionts in the deep terrestrial subsurface.</title>
        <authorList>
            <person name="Probst A.J."/>
            <person name="Ladd B."/>
            <person name="Jarett J.K."/>
            <person name="Geller-Mcgrath D.E."/>
            <person name="Sieber C.M.K."/>
            <person name="Emerson J.B."/>
            <person name="Anantharaman K."/>
            <person name="Thomas B.C."/>
            <person name="Malmstrom R."/>
            <person name="Stieglmeier M."/>
            <person name="Klingl A."/>
            <person name="Woyke T."/>
            <person name="Ryan C.M."/>
            <person name="Banfield J.F."/>
        </authorList>
    </citation>
    <scope>NUCLEOTIDE SEQUENCE [LARGE SCALE GENOMIC DNA]</scope>
</reference>
<keyword evidence="1" id="KW-1133">Transmembrane helix</keyword>
<keyword evidence="1" id="KW-0812">Transmembrane</keyword>
<evidence type="ECO:0000259" key="2">
    <source>
        <dbReference type="Pfam" id="PF18915"/>
    </source>
</evidence>
<evidence type="ECO:0000256" key="1">
    <source>
        <dbReference type="SAM" id="Phobius"/>
    </source>
</evidence>
<protein>
    <recommendedName>
        <fullName evidence="2">DUF5667 domain-containing protein</fullName>
    </recommendedName>
</protein>
<keyword evidence="1" id="KW-0472">Membrane</keyword>
<comment type="caution">
    <text evidence="3">The sequence shown here is derived from an EMBL/GenBank/DDBJ whole genome shotgun (WGS) entry which is preliminary data.</text>
</comment>
<organism evidence="3 4">
    <name type="scientific">Candidatus Portnoybacteria bacterium CG06_land_8_20_14_3_00_39_12</name>
    <dbReference type="NCBI Taxonomy" id="1974809"/>
    <lineage>
        <taxon>Bacteria</taxon>
        <taxon>Candidatus Portnoyibacteriota</taxon>
    </lineage>
</organism>
<name>A0A2M7AY29_9BACT</name>
<evidence type="ECO:0000313" key="3">
    <source>
        <dbReference type="EMBL" id="PIU75496.1"/>
    </source>
</evidence>
<feature type="domain" description="DUF5667" evidence="2">
    <location>
        <begin position="90"/>
        <end position="186"/>
    </location>
</feature>
<accession>A0A2M7AY29</accession>
<dbReference type="InterPro" id="IPR043725">
    <property type="entry name" value="DUF5667"/>
</dbReference>
<dbReference type="Proteomes" id="UP000228775">
    <property type="component" value="Unassembled WGS sequence"/>
</dbReference>
<gene>
    <name evidence="3" type="ORF">COS76_00490</name>
</gene>
<evidence type="ECO:0000313" key="4">
    <source>
        <dbReference type="Proteomes" id="UP000228775"/>
    </source>
</evidence>
<sequence>MDNNFLKEKFNDIRYKMAFRYFFEPKKAFLEETRILFLSKLTGKEVVTKHRFSRIYHIEPIWRYTFSLILIIFLLGGGIVIFADARNVSVDHPLYGAKRTGEKIRLVFCSQSKEPFLYQKFAQRRIGEIESLEAKRVELVEIQKEMLEDLDQELGRDIFLAMEYTNMHGFPQEMTPTLCNEMLQMLKESEYAISETSHAMQNLREHCLEFMAGDEFFQVKP</sequence>
<dbReference type="EMBL" id="PEVY01000009">
    <property type="protein sequence ID" value="PIU75496.1"/>
    <property type="molecule type" value="Genomic_DNA"/>
</dbReference>